<evidence type="ECO:0000313" key="3">
    <source>
        <dbReference type="EMBL" id="KAK2963262.1"/>
    </source>
</evidence>
<organism evidence="2 4">
    <name type="scientific">Blattamonas nauphoetae</name>
    <dbReference type="NCBI Taxonomy" id="2049346"/>
    <lineage>
        <taxon>Eukaryota</taxon>
        <taxon>Metamonada</taxon>
        <taxon>Preaxostyla</taxon>
        <taxon>Oxymonadida</taxon>
        <taxon>Blattamonas</taxon>
    </lineage>
</organism>
<evidence type="ECO:0000313" key="4">
    <source>
        <dbReference type="Proteomes" id="UP001281761"/>
    </source>
</evidence>
<dbReference type="EMBL" id="JARBJD010000007">
    <property type="protein sequence ID" value="KAK2963253.1"/>
    <property type="molecule type" value="Genomic_DNA"/>
</dbReference>
<comment type="caution">
    <text evidence="2">The sequence shown here is derived from an EMBL/GenBank/DDBJ whole genome shotgun (WGS) entry which is preliminary data.</text>
</comment>
<gene>
    <name evidence="1" type="ORF">BLNAU_1786</name>
    <name evidence="2" type="ORF">BLNAU_1791</name>
    <name evidence="3" type="ORF">BLNAU_1795</name>
</gene>
<evidence type="ECO:0000313" key="1">
    <source>
        <dbReference type="EMBL" id="KAK2963253.1"/>
    </source>
</evidence>
<proteinExistence type="predicted"/>
<keyword evidence="4" id="KW-1185">Reference proteome</keyword>
<reference evidence="2 4" key="1">
    <citation type="journal article" date="2022" name="bioRxiv">
        <title>Genomics of Preaxostyla Flagellates Illuminates Evolutionary Transitions and the Path Towards Mitochondrial Loss.</title>
        <authorList>
            <person name="Novak L.V.F."/>
            <person name="Treitli S.C."/>
            <person name="Pyrih J."/>
            <person name="Halakuc P."/>
            <person name="Pipaliya S.V."/>
            <person name="Vacek V."/>
            <person name="Brzon O."/>
            <person name="Soukal P."/>
            <person name="Eme L."/>
            <person name="Dacks J.B."/>
            <person name="Karnkowska A."/>
            <person name="Elias M."/>
            <person name="Hampl V."/>
        </authorList>
    </citation>
    <scope>NUCLEOTIDE SEQUENCE [LARGE SCALE GENOMIC DNA]</scope>
    <source>
        <strain evidence="2">NAU3</strain>
        <tissue evidence="2">Gut</tissue>
    </source>
</reference>
<protein>
    <submittedName>
        <fullName evidence="2">Uncharacterized protein</fullName>
    </submittedName>
</protein>
<dbReference type="Proteomes" id="UP001281761">
    <property type="component" value="Unassembled WGS sequence"/>
</dbReference>
<dbReference type="EMBL" id="JARBJD010000007">
    <property type="protein sequence ID" value="KAK2963258.1"/>
    <property type="molecule type" value="Genomic_DNA"/>
</dbReference>
<sequence>MEVQRADELAVTSSRFATNLSGVLMIHNAPVSVVPANVTLQRDASGITVELEIRAEKKECSNALIVPFK</sequence>
<dbReference type="EMBL" id="JARBJD010000007">
    <property type="protein sequence ID" value="KAK2963262.1"/>
    <property type="molecule type" value="Genomic_DNA"/>
</dbReference>
<evidence type="ECO:0000313" key="2">
    <source>
        <dbReference type="EMBL" id="KAK2963258.1"/>
    </source>
</evidence>
<name>A0ABQ9YHL9_9EUKA</name>
<accession>A0ABQ9YHL9</accession>